<gene>
    <name evidence="2" type="ORF">ABS10_04920</name>
</gene>
<keyword evidence="1" id="KW-1133">Transmembrane helix</keyword>
<comment type="caution">
    <text evidence="2">The sequence shown here is derived from an EMBL/GenBank/DDBJ whole genome shotgun (WGS) entry which is preliminary data.</text>
</comment>
<sequence length="77" mass="8611">MNSNSLLFAFGAITFLFSFSWFKYAAMEVFKKELAANEDGTGVWSKLLKVFLVDWLVCILGVLGTGILFVIVFNLAH</sequence>
<reference evidence="2 3" key="1">
    <citation type="submission" date="2015-10" db="EMBL/GenBank/DDBJ databases">
        <title>Metagenome-Assembled Genomes uncover a global brackish microbiome.</title>
        <authorList>
            <person name="Hugerth L.W."/>
            <person name="Larsson J."/>
            <person name="Alneberg J."/>
            <person name="Lindh M.V."/>
            <person name="Legrand C."/>
            <person name="Pinhassi J."/>
            <person name="Andersson A.F."/>
        </authorList>
    </citation>
    <scope>NUCLEOTIDE SEQUENCE [LARGE SCALE GENOMIC DNA]</scope>
    <source>
        <strain evidence="2">BACL1 MAG-120820-bin45</strain>
    </source>
</reference>
<evidence type="ECO:0000313" key="2">
    <source>
        <dbReference type="EMBL" id="KRO94085.1"/>
    </source>
</evidence>
<dbReference type="Proteomes" id="UP000051027">
    <property type="component" value="Unassembled WGS sequence"/>
</dbReference>
<organism evidence="2 3">
    <name type="scientific">SAR86 cluster bacterium BACL1 MAG-120820-bin45</name>
    <dbReference type="NCBI Taxonomy" id="1655612"/>
    <lineage>
        <taxon>Bacteria</taxon>
        <taxon>Pseudomonadati</taxon>
        <taxon>Pseudomonadota</taxon>
        <taxon>Gammaproteobacteria</taxon>
        <taxon>SAR86 cluster</taxon>
    </lineage>
</organism>
<evidence type="ECO:0000313" key="3">
    <source>
        <dbReference type="Proteomes" id="UP000051027"/>
    </source>
</evidence>
<dbReference type="EMBL" id="LICS01000126">
    <property type="protein sequence ID" value="KRO94085.1"/>
    <property type="molecule type" value="Genomic_DNA"/>
</dbReference>
<dbReference type="AlphaFoldDB" id="A0A0R2U3P3"/>
<feature type="transmembrane region" description="Helical" evidence="1">
    <location>
        <begin position="49"/>
        <end position="76"/>
    </location>
</feature>
<proteinExistence type="predicted"/>
<accession>A0A0R2U3P3</accession>
<name>A0A0R2U3P3_9GAMM</name>
<evidence type="ECO:0000256" key="1">
    <source>
        <dbReference type="SAM" id="Phobius"/>
    </source>
</evidence>
<keyword evidence="1" id="KW-0812">Transmembrane</keyword>
<protein>
    <submittedName>
        <fullName evidence="2">Uncharacterized protein</fullName>
    </submittedName>
</protein>
<keyword evidence="1" id="KW-0472">Membrane</keyword>